<dbReference type="EMBL" id="JAPFFF010000013">
    <property type="protein sequence ID" value="KAK8871482.1"/>
    <property type="molecule type" value="Genomic_DNA"/>
</dbReference>
<gene>
    <name evidence="2" type="ORF">M9Y10_007211</name>
</gene>
<organism evidence="2 3">
    <name type="scientific">Tritrichomonas musculus</name>
    <dbReference type="NCBI Taxonomy" id="1915356"/>
    <lineage>
        <taxon>Eukaryota</taxon>
        <taxon>Metamonada</taxon>
        <taxon>Parabasalia</taxon>
        <taxon>Tritrichomonadida</taxon>
        <taxon>Tritrichomonadidae</taxon>
        <taxon>Tritrichomonas</taxon>
    </lineage>
</organism>
<evidence type="ECO:0008006" key="4">
    <source>
        <dbReference type="Google" id="ProtNLM"/>
    </source>
</evidence>
<evidence type="ECO:0000313" key="3">
    <source>
        <dbReference type="Proteomes" id="UP001470230"/>
    </source>
</evidence>
<reference evidence="2 3" key="1">
    <citation type="submission" date="2024-04" db="EMBL/GenBank/DDBJ databases">
        <title>Tritrichomonas musculus Genome.</title>
        <authorList>
            <person name="Alves-Ferreira E."/>
            <person name="Grigg M."/>
            <person name="Lorenzi H."/>
            <person name="Galac M."/>
        </authorList>
    </citation>
    <scope>NUCLEOTIDE SEQUENCE [LARGE SCALE GENOMIC DNA]</scope>
    <source>
        <strain evidence="2 3">EAF2021</strain>
    </source>
</reference>
<evidence type="ECO:0000256" key="1">
    <source>
        <dbReference type="SAM" id="MobiDB-lite"/>
    </source>
</evidence>
<feature type="region of interest" description="Disordered" evidence="1">
    <location>
        <begin position="231"/>
        <end position="253"/>
    </location>
</feature>
<sequence length="253" mass="29173">MSCPKRCITRWNNIFDICSWIVIHYDEIENFFKCYDDITLSPFQQSPQLVQNGIDAVRKWAPLLTVLMMPFKYLSNKLESDSTSSGYTYGYTQVATILLQQMICNSSKEDPGLMLLKNVHERIDFTESGTLLRLLFHLTPKGRQMYITSKQDNNPDNIKLLYCDFFPLQPNEESSSLIYTDQALFDNQKDHFVEISNLLAQNDLEIPKSINECNVEVLGETTEMTVIPAFSSNSVANEEEDTNDDDSYDEDFF</sequence>
<comment type="caution">
    <text evidence="2">The sequence shown here is derived from an EMBL/GenBank/DDBJ whole genome shotgun (WGS) entry which is preliminary data.</text>
</comment>
<feature type="compositionally biased region" description="Acidic residues" evidence="1">
    <location>
        <begin position="237"/>
        <end position="253"/>
    </location>
</feature>
<keyword evidence="3" id="KW-1185">Reference proteome</keyword>
<dbReference type="Proteomes" id="UP001470230">
    <property type="component" value="Unassembled WGS sequence"/>
</dbReference>
<accession>A0ABR2J0P6</accession>
<protein>
    <recommendedName>
        <fullName evidence="4">Initiator binding domain-containing protein</fullName>
    </recommendedName>
</protein>
<evidence type="ECO:0000313" key="2">
    <source>
        <dbReference type="EMBL" id="KAK8871482.1"/>
    </source>
</evidence>
<name>A0ABR2J0P6_9EUKA</name>
<proteinExistence type="predicted"/>